<feature type="domain" description="GmrSD restriction endonucleases C-terminal" evidence="1">
    <location>
        <begin position="60"/>
        <end position="198"/>
    </location>
</feature>
<feature type="non-terminal residue" evidence="2">
    <location>
        <position position="1"/>
    </location>
</feature>
<dbReference type="AlphaFoldDB" id="A0A021VS21"/>
<sequence>PDPLGARQPTGTVVAVTAQELAAARSALDALPVRGRAPRTGYDRAEFGDGWVDVDADGCDTRNDVLARDLTEVTTDPATGGCVVLAGRLLDPFSDEVIAFRRGEHSAEVQVDHVVALADAWQKGAQQWSVEQRVAFANDPANLLAVDGDLNQAKGASDAATWLPPHRGFRCRYVLTQTTVKAAYGLWVTAAEREAIARELDRCVVLEEVPGAG</sequence>
<dbReference type="Proteomes" id="UP000019753">
    <property type="component" value="Unassembled WGS sequence"/>
</dbReference>
<keyword evidence="3" id="KW-1185">Reference proteome</keyword>
<dbReference type="PANTHER" id="PTHR24094:SF15">
    <property type="entry name" value="AMP-DEPENDENT SYNTHETASE_LIGASE DOMAIN-CONTAINING PROTEIN-RELATED"/>
    <property type="match status" value="1"/>
</dbReference>
<dbReference type="PANTHER" id="PTHR24094">
    <property type="entry name" value="SECRETED PROTEIN"/>
    <property type="match status" value="1"/>
</dbReference>
<comment type="caution">
    <text evidence="2">The sequence shown here is derived from an EMBL/GenBank/DDBJ whole genome shotgun (WGS) entry which is preliminary data.</text>
</comment>
<proteinExistence type="predicted"/>
<name>A0A021VS21_9CELL</name>
<accession>A0A021VS21</accession>
<dbReference type="InterPro" id="IPR011089">
    <property type="entry name" value="GmrSD_C"/>
</dbReference>
<dbReference type="EMBL" id="AXCW01000058">
    <property type="protein sequence ID" value="EYR63961.1"/>
    <property type="molecule type" value="Genomic_DNA"/>
</dbReference>
<evidence type="ECO:0000313" key="2">
    <source>
        <dbReference type="EMBL" id="EYR63961.1"/>
    </source>
</evidence>
<evidence type="ECO:0000313" key="3">
    <source>
        <dbReference type="Proteomes" id="UP000019753"/>
    </source>
</evidence>
<evidence type="ECO:0000259" key="1">
    <source>
        <dbReference type="Pfam" id="PF07510"/>
    </source>
</evidence>
<reference evidence="2 3" key="1">
    <citation type="submission" date="2014-01" db="EMBL/GenBank/DDBJ databases">
        <title>Actinotalea ferrariae CF5-4.</title>
        <authorList>
            <person name="Chen F."/>
            <person name="Li Y."/>
            <person name="Wang G."/>
        </authorList>
    </citation>
    <scope>NUCLEOTIDE SEQUENCE [LARGE SCALE GENOMIC DNA]</scope>
    <source>
        <strain evidence="2 3">CF5-4</strain>
    </source>
</reference>
<organism evidence="2 3">
    <name type="scientific">Actinotalea ferrariae CF5-4</name>
    <dbReference type="NCBI Taxonomy" id="948458"/>
    <lineage>
        <taxon>Bacteria</taxon>
        <taxon>Bacillati</taxon>
        <taxon>Actinomycetota</taxon>
        <taxon>Actinomycetes</taxon>
        <taxon>Micrococcales</taxon>
        <taxon>Cellulomonadaceae</taxon>
        <taxon>Actinotalea</taxon>
    </lineage>
</organism>
<dbReference type="Pfam" id="PF07510">
    <property type="entry name" value="GmrSD_C"/>
    <property type="match status" value="1"/>
</dbReference>
<dbReference type="RefSeq" id="WP_052022533.1">
    <property type="nucleotide sequence ID" value="NZ_AXCW01000058.1"/>
</dbReference>
<dbReference type="OrthoDB" id="5196645at2"/>
<protein>
    <recommendedName>
        <fullName evidence="1">GmrSD restriction endonucleases C-terminal domain-containing protein</fullName>
    </recommendedName>
</protein>
<gene>
    <name evidence="2" type="ORF">N866_16960</name>
</gene>